<dbReference type="PANTHER" id="PTHR31278:SF2">
    <property type="entry name" value="SMALL RIBOSOMAL SUBUNIT PROTEIN MS37"/>
    <property type="match status" value="1"/>
</dbReference>
<dbReference type="InterPro" id="IPR010625">
    <property type="entry name" value="CHCH"/>
</dbReference>
<evidence type="ECO:0000313" key="4">
    <source>
        <dbReference type="Proteomes" id="UP000314987"/>
    </source>
</evidence>
<sequence>MAAPSLRGRLARLGNSKRPVLKPNKPLVLANRVGAGRRELGEATCITEMSLMMSCWKQNEFSDTICSKEIEDFFDCASKAEAERKQKAKQELLGSSGHLTPKQTNKLLGRFPNISYII</sequence>
<gene>
    <name evidence="3" type="primary">CHCHD1</name>
</gene>
<dbReference type="RefSeq" id="XP_027714457.1">
    <property type="nucleotide sequence ID" value="XM_027858656.1"/>
</dbReference>
<dbReference type="GO" id="GO:0005761">
    <property type="term" value="C:mitochondrial ribosome"/>
    <property type="evidence" value="ECO:0007669"/>
    <property type="project" value="InterPro"/>
</dbReference>
<dbReference type="GO" id="GO:0001650">
    <property type="term" value="C:fibrillar center"/>
    <property type="evidence" value="ECO:0007669"/>
    <property type="project" value="Ensembl"/>
</dbReference>
<keyword evidence="4" id="KW-1185">Reference proteome</keyword>
<dbReference type="GeneTree" id="ENSGT00390000007683"/>
<dbReference type="AlphaFoldDB" id="A0A4X2L0R5"/>
<dbReference type="SUPFAM" id="SSF47072">
    <property type="entry name" value="Cysteine alpha-hairpin motif"/>
    <property type="match status" value="1"/>
</dbReference>
<reference evidence="3" key="3">
    <citation type="submission" date="2025-09" db="UniProtKB">
        <authorList>
            <consortium name="Ensembl"/>
        </authorList>
    </citation>
    <scope>IDENTIFICATION</scope>
</reference>
<dbReference type="GO" id="GO:0005829">
    <property type="term" value="C:cytosol"/>
    <property type="evidence" value="ECO:0007669"/>
    <property type="project" value="Ensembl"/>
</dbReference>
<evidence type="ECO:0000259" key="2">
    <source>
        <dbReference type="Pfam" id="PF06747"/>
    </source>
</evidence>
<dbReference type="CTD" id="118487"/>
<dbReference type="STRING" id="29139.ENSVURP00010017563"/>
<name>A0A4X2L0R5_VOMUR</name>
<dbReference type="GeneID" id="114040537"/>
<dbReference type="GO" id="GO:0003723">
    <property type="term" value="F:RNA binding"/>
    <property type="evidence" value="ECO:0007669"/>
    <property type="project" value="TreeGrafter"/>
</dbReference>
<reference evidence="3" key="2">
    <citation type="submission" date="2025-08" db="UniProtKB">
        <authorList>
            <consortium name="Ensembl"/>
        </authorList>
    </citation>
    <scope>IDENTIFICATION</scope>
</reference>
<dbReference type="OMA" id="CVTEMSM"/>
<evidence type="ECO:0000313" key="3">
    <source>
        <dbReference type="Ensembl" id="ENSVURP00010017563.1"/>
    </source>
</evidence>
<dbReference type="GO" id="GO:0032543">
    <property type="term" value="P:mitochondrial translation"/>
    <property type="evidence" value="ECO:0007669"/>
    <property type="project" value="InterPro"/>
</dbReference>
<keyword evidence="1" id="KW-1015">Disulfide bond</keyword>
<dbReference type="OrthoDB" id="5825849at2759"/>
<feature type="domain" description="CHCH" evidence="2">
    <location>
        <begin position="45"/>
        <end position="79"/>
    </location>
</feature>
<dbReference type="Pfam" id="PF06747">
    <property type="entry name" value="CHCH"/>
    <property type="match status" value="1"/>
</dbReference>
<proteinExistence type="predicted"/>
<evidence type="ECO:0000256" key="1">
    <source>
        <dbReference type="ARBA" id="ARBA00023157"/>
    </source>
</evidence>
<organism evidence="3 4">
    <name type="scientific">Vombatus ursinus</name>
    <name type="common">Common wombat</name>
    <dbReference type="NCBI Taxonomy" id="29139"/>
    <lineage>
        <taxon>Eukaryota</taxon>
        <taxon>Metazoa</taxon>
        <taxon>Chordata</taxon>
        <taxon>Craniata</taxon>
        <taxon>Vertebrata</taxon>
        <taxon>Euteleostomi</taxon>
        <taxon>Mammalia</taxon>
        <taxon>Metatheria</taxon>
        <taxon>Diprotodontia</taxon>
        <taxon>Vombatidae</taxon>
        <taxon>Vombatus</taxon>
    </lineage>
</organism>
<accession>A0A4X2L0R5</accession>
<reference evidence="4" key="1">
    <citation type="submission" date="2018-12" db="EMBL/GenBank/DDBJ databases">
        <authorList>
            <person name="Yazar S."/>
        </authorList>
    </citation>
    <scope>NUCLEOTIDE SEQUENCE [LARGE SCALE GENOMIC DNA]</scope>
</reference>
<dbReference type="InterPro" id="IPR033620">
    <property type="entry name" value="Ribosomal_mS37_met"/>
</dbReference>
<dbReference type="PANTHER" id="PTHR31278">
    <property type="entry name" value="CHCHD1"/>
    <property type="match status" value="1"/>
</dbReference>
<dbReference type="GO" id="GO:0005654">
    <property type="term" value="C:nucleoplasm"/>
    <property type="evidence" value="ECO:0007669"/>
    <property type="project" value="Ensembl"/>
</dbReference>
<dbReference type="Proteomes" id="UP000314987">
    <property type="component" value="Unassembled WGS sequence"/>
</dbReference>
<dbReference type="Ensembl" id="ENSVURT00010019941.1">
    <property type="protein sequence ID" value="ENSVURP00010017563.1"/>
    <property type="gene ID" value="ENSVURG00010013402.1"/>
</dbReference>
<dbReference type="InterPro" id="IPR009069">
    <property type="entry name" value="Cys_alpha_HP_mot_SF"/>
</dbReference>
<protein>
    <submittedName>
        <fullName evidence="3">Coiled-coil-helix-coiled-coil-helix domain containing 1</fullName>
    </submittedName>
</protein>